<evidence type="ECO:0000313" key="2">
    <source>
        <dbReference type="EMBL" id="TQV68814.1"/>
    </source>
</evidence>
<comment type="caution">
    <text evidence="2">The sequence shown here is derived from an EMBL/GenBank/DDBJ whole genome shotgun (WGS) entry which is preliminary data.</text>
</comment>
<feature type="transmembrane region" description="Helical" evidence="1">
    <location>
        <begin position="290"/>
        <end position="307"/>
    </location>
</feature>
<sequence length="558" mass="60707">MRANNGKILAAFIGALLLVYAGLALLKGGLYIGKHEGDTLHLVQILFRMQDGDWPHLDFVTPIGILAFAPIVMFLKAGLGAGQAMLAGQILVASVLSPFIWWVARSRFSGGWAYLFAVTIVVLCVAMVPGEAEDAISISMHYNRWAWAAAFLAITTAMLKPRTARTHALLDGVLVGFMMAAMALTKATYFAAFFLPVLIGLLARGAGRTVLWAIVAGLLSAVVATMIVGTPTIWLAYLGDLLNVAGSEVRPQPGHDFSYVVSAPAYLGGSLVMLASVVVMRQAGRRSEGLMLLLLAPAFFYVTYQNYGNDPQWLWLLGLLLFARLPDEGLSNGFGWNLRLSASFCAVAAFALATPSIVNLLASPMRHYALDAEKYAPLIPGSEVHENLRTYAPRAFQLDFRAAMDGEGTAFASYKEYAKRDSTSVKFLGEDIPFCTLEVGLVGWFETIANDLANWDGGKGKQFFTADLLSSHWLYADLTPLKKGAPWYYGELSGIENADYLLVPNCPVSAETRKTILNEISAQRWAGEMKEVRRTELYTLYTLPGEKAVPVSSTGETK</sequence>
<dbReference type="OrthoDB" id="7993201at2"/>
<evidence type="ECO:0008006" key="4">
    <source>
        <dbReference type="Google" id="ProtNLM"/>
    </source>
</evidence>
<feature type="transmembrane region" description="Helical" evidence="1">
    <location>
        <begin position="110"/>
        <end position="130"/>
    </location>
</feature>
<feature type="transmembrane region" description="Helical" evidence="1">
    <location>
        <begin position="340"/>
        <end position="362"/>
    </location>
</feature>
<reference evidence="2 3" key="1">
    <citation type="submission" date="2019-06" db="EMBL/GenBank/DDBJ databases">
        <title>A novel species of marine bacteria.</title>
        <authorList>
            <person name="Wang Y."/>
        </authorList>
    </citation>
    <scope>NUCLEOTIDE SEQUENCE [LARGE SCALE GENOMIC DNA]</scope>
    <source>
        <strain evidence="2 3">MA1-10</strain>
    </source>
</reference>
<feature type="transmembrane region" description="Helical" evidence="1">
    <location>
        <begin position="210"/>
        <end position="237"/>
    </location>
</feature>
<dbReference type="AlphaFoldDB" id="A0A545SV29"/>
<name>A0A545SV29_9RHOB</name>
<feature type="transmembrane region" description="Helical" evidence="1">
    <location>
        <begin position="179"/>
        <end position="203"/>
    </location>
</feature>
<keyword evidence="1" id="KW-0472">Membrane</keyword>
<gene>
    <name evidence="2" type="ORF">FIL88_04325</name>
</gene>
<feature type="transmembrane region" description="Helical" evidence="1">
    <location>
        <begin position="257"/>
        <end position="278"/>
    </location>
</feature>
<dbReference type="RefSeq" id="WP_142852569.1">
    <property type="nucleotide sequence ID" value="NZ_FXWW01000001.1"/>
</dbReference>
<dbReference type="Proteomes" id="UP000315816">
    <property type="component" value="Unassembled WGS sequence"/>
</dbReference>
<accession>A0A545SV29</accession>
<dbReference type="EMBL" id="VICH01000004">
    <property type="protein sequence ID" value="TQV68814.1"/>
    <property type="molecule type" value="Genomic_DNA"/>
</dbReference>
<keyword evidence="1" id="KW-1133">Transmembrane helix</keyword>
<proteinExistence type="predicted"/>
<protein>
    <recommendedName>
        <fullName evidence="4">Glycosyltransferase RgtA/B/C/D-like domain-containing protein</fullName>
    </recommendedName>
</protein>
<evidence type="ECO:0000313" key="3">
    <source>
        <dbReference type="Proteomes" id="UP000315816"/>
    </source>
</evidence>
<keyword evidence="3" id="KW-1185">Reference proteome</keyword>
<feature type="transmembrane region" description="Helical" evidence="1">
    <location>
        <begin position="59"/>
        <end position="79"/>
    </location>
</feature>
<feature type="transmembrane region" description="Helical" evidence="1">
    <location>
        <begin position="86"/>
        <end position="104"/>
    </location>
</feature>
<evidence type="ECO:0000256" key="1">
    <source>
        <dbReference type="SAM" id="Phobius"/>
    </source>
</evidence>
<keyword evidence="1" id="KW-0812">Transmembrane</keyword>
<organism evidence="2 3">
    <name type="scientific">Aliiroseovarius halocynthiae</name>
    <dbReference type="NCBI Taxonomy" id="985055"/>
    <lineage>
        <taxon>Bacteria</taxon>
        <taxon>Pseudomonadati</taxon>
        <taxon>Pseudomonadota</taxon>
        <taxon>Alphaproteobacteria</taxon>
        <taxon>Rhodobacterales</taxon>
        <taxon>Paracoccaceae</taxon>
        <taxon>Aliiroseovarius</taxon>
    </lineage>
</organism>